<dbReference type="Gene3D" id="3.10.490.10">
    <property type="entry name" value="Gamma-glutamyl cyclotransferase-like"/>
    <property type="match status" value="1"/>
</dbReference>
<protein>
    <recommendedName>
        <fullName evidence="1">glutathione-specific gamma-glutamylcyclotransferase</fullName>
        <ecNumber evidence="1">4.3.2.7</ecNumber>
    </recommendedName>
</protein>
<dbReference type="Proteomes" id="UP000199412">
    <property type="component" value="Unassembled WGS sequence"/>
</dbReference>
<reference evidence="3 4" key="1">
    <citation type="submission" date="2016-10" db="EMBL/GenBank/DDBJ databases">
        <authorList>
            <person name="de Groot N.N."/>
        </authorList>
    </citation>
    <scope>NUCLEOTIDE SEQUENCE [LARGE SCALE GENOMIC DNA]</scope>
    <source>
        <strain evidence="3 4">ATCC 700224</strain>
    </source>
</reference>
<gene>
    <name evidence="3" type="ORF">SAMN05421720_110133</name>
</gene>
<dbReference type="GO" id="GO:0005737">
    <property type="term" value="C:cytoplasm"/>
    <property type="evidence" value="ECO:0007669"/>
    <property type="project" value="TreeGrafter"/>
</dbReference>
<dbReference type="GO" id="GO:0006751">
    <property type="term" value="P:glutathione catabolic process"/>
    <property type="evidence" value="ECO:0007669"/>
    <property type="project" value="InterPro"/>
</dbReference>
<sequence length="197" mass="22043">MQDTAPTAPAPPTWGLEPEAGERWVFGYGSLMWHPGFPHRERRPALLRGYHRDMCILSLRYRGTPECPGLVLGLRGRGSCRGIAYCVAPEDWPEVRTYLHEREMTTYAYIPRRVPATLDDGRRVSCHTFVADPGHRQYAGHLSPGERVRLIRQGVGPRGTARDYLASTVAHLDDLGIRDGHMHALLDAVDTAEPVLP</sequence>
<evidence type="ECO:0000313" key="3">
    <source>
        <dbReference type="EMBL" id="SDE71390.1"/>
    </source>
</evidence>
<keyword evidence="2" id="KW-0456">Lyase</keyword>
<dbReference type="AlphaFoldDB" id="A0A1G7F663"/>
<keyword evidence="4" id="KW-1185">Reference proteome</keyword>
<organism evidence="3 4">
    <name type="scientific">Rhodospira trueperi</name>
    <dbReference type="NCBI Taxonomy" id="69960"/>
    <lineage>
        <taxon>Bacteria</taxon>
        <taxon>Pseudomonadati</taxon>
        <taxon>Pseudomonadota</taxon>
        <taxon>Alphaproteobacteria</taxon>
        <taxon>Rhodospirillales</taxon>
        <taxon>Rhodospirillaceae</taxon>
        <taxon>Rhodospira</taxon>
    </lineage>
</organism>
<evidence type="ECO:0000313" key="4">
    <source>
        <dbReference type="Proteomes" id="UP000199412"/>
    </source>
</evidence>
<accession>A0A1G7F663</accession>
<dbReference type="STRING" id="69960.SAMN05421720_110133"/>
<evidence type="ECO:0000256" key="1">
    <source>
        <dbReference type="ARBA" id="ARBA00012344"/>
    </source>
</evidence>
<dbReference type="GO" id="GO:0061928">
    <property type="term" value="F:glutathione specific gamma-glutamylcyclotransferase activity"/>
    <property type="evidence" value="ECO:0007669"/>
    <property type="project" value="UniProtKB-EC"/>
</dbReference>
<evidence type="ECO:0000256" key="2">
    <source>
        <dbReference type="ARBA" id="ARBA00023239"/>
    </source>
</evidence>
<dbReference type="EMBL" id="FNAP01000010">
    <property type="protein sequence ID" value="SDE71390.1"/>
    <property type="molecule type" value="Genomic_DNA"/>
</dbReference>
<dbReference type="SUPFAM" id="SSF110857">
    <property type="entry name" value="Gamma-glutamyl cyclotransferase-like"/>
    <property type="match status" value="1"/>
</dbReference>
<dbReference type="InterPro" id="IPR013024">
    <property type="entry name" value="GGCT-like"/>
</dbReference>
<dbReference type="PANTHER" id="PTHR12192:SF2">
    <property type="entry name" value="GLUTATHIONE-SPECIFIC GAMMA-GLUTAMYLCYCLOTRANSFERASE 2"/>
    <property type="match status" value="1"/>
</dbReference>
<name>A0A1G7F663_9PROT</name>
<dbReference type="InterPro" id="IPR006840">
    <property type="entry name" value="ChaC"/>
</dbReference>
<dbReference type="RefSeq" id="WP_092787183.1">
    <property type="nucleotide sequence ID" value="NZ_FNAP01000010.1"/>
</dbReference>
<dbReference type="Pfam" id="PF04752">
    <property type="entry name" value="ChaC"/>
    <property type="match status" value="1"/>
</dbReference>
<dbReference type="EC" id="4.3.2.7" evidence="1"/>
<proteinExistence type="predicted"/>
<dbReference type="PANTHER" id="PTHR12192">
    <property type="entry name" value="CATION TRANSPORT PROTEIN CHAC-RELATED"/>
    <property type="match status" value="1"/>
</dbReference>
<dbReference type="InterPro" id="IPR036568">
    <property type="entry name" value="GGCT-like_sf"/>
</dbReference>
<dbReference type="OrthoDB" id="9795692at2"/>
<dbReference type="CDD" id="cd06661">
    <property type="entry name" value="GGCT_like"/>
    <property type="match status" value="1"/>
</dbReference>